<dbReference type="PROSITE" id="PS51318">
    <property type="entry name" value="TAT"/>
    <property type="match status" value="1"/>
</dbReference>
<organism evidence="1 2">
    <name type="scientific">Parasphingorhabdus litoris</name>
    <dbReference type="NCBI Taxonomy" id="394733"/>
    <lineage>
        <taxon>Bacteria</taxon>
        <taxon>Pseudomonadati</taxon>
        <taxon>Pseudomonadota</taxon>
        <taxon>Alphaproteobacteria</taxon>
        <taxon>Sphingomonadales</taxon>
        <taxon>Sphingomonadaceae</taxon>
        <taxon>Parasphingorhabdus</taxon>
    </lineage>
</organism>
<comment type="caution">
    <text evidence="1">The sequence shown here is derived from an EMBL/GenBank/DDBJ whole genome shotgun (WGS) entry which is preliminary data.</text>
</comment>
<dbReference type="Proteomes" id="UP001500713">
    <property type="component" value="Unassembled WGS sequence"/>
</dbReference>
<sequence length="224" mass="23601">MEYINRRNFLAAGGAAAVLALPGCSSLPALSLTEAVKRLLTLSSQNAFAELMQPNGFFDSQIARISVPDRLGGTRVTNIATAMLRSKPVQKRLLKQVNRAAEKGAELAAPVIADTIRGMSIADAAAIIRGGDRAATNLLQSQLGTSLATQMLPGVSQGLNLFDNEIINLVLGQVSDINFADISQDVTNKVSDAIYRSIGAQEAKIRANPQATNDPVLIAAFGLS</sequence>
<proteinExistence type="predicted"/>
<gene>
    <name evidence="1" type="ORF">GCM10009096_11740</name>
</gene>
<evidence type="ECO:0000313" key="2">
    <source>
        <dbReference type="Proteomes" id="UP001500713"/>
    </source>
</evidence>
<dbReference type="RefSeq" id="WP_229956284.1">
    <property type="nucleotide sequence ID" value="NZ_BAAAEM010000002.1"/>
</dbReference>
<dbReference type="NCBIfam" id="TIGR01409">
    <property type="entry name" value="TAT_signal_seq"/>
    <property type="match status" value="1"/>
</dbReference>
<dbReference type="InterPro" id="IPR019546">
    <property type="entry name" value="TAT_signal_bac_arc"/>
</dbReference>
<dbReference type="EMBL" id="BAAAEM010000002">
    <property type="protein sequence ID" value="GAA0472283.1"/>
    <property type="molecule type" value="Genomic_DNA"/>
</dbReference>
<keyword evidence="2" id="KW-1185">Reference proteome</keyword>
<accession>A0ABN1ABF1</accession>
<name>A0ABN1ABF1_9SPHN</name>
<dbReference type="InterPro" id="IPR006311">
    <property type="entry name" value="TAT_signal"/>
</dbReference>
<protein>
    <submittedName>
        <fullName evidence="1">DUF4197 domain-containing protein</fullName>
    </submittedName>
</protein>
<dbReference type="Pfam" id="PF13852">
    <property type="entry name" value="DUF4197"/>
    <property type="match status" value="1"/>
</dbReference>
<dbReference type="InterPro" id="IPR025245">
    <property type="entry name" value="DUF4197"/>
</dbReference>
<reference evidence="1 2" key="1">
    <citation type="journal article" date="2019" name="Int. J. Syst. Evol. Microbiol.">
        <title>The Global Catalogue of Microorganisms (GCM) 10K type strain sequencing project: providing services to taxonomists for standard genome sequencing and annotation.</title>
        <authorList>
            <consortium name="The Broad Institute Genomics Platform"/>
            <consortium name="The Broad Institute Genome Sequencing Center for Infectious Disease"/>
            <person name="Wu L."/>
            <person name="Ma J."/>
        </authorList>
    </citation>
    <scope>NUCLEOTIDE SEQUENCE [LARGE SCALE GENOMIC DNA]</scope>
    <source>
        <strain evidence="1 2">JCM 14162</strain>
    </source>
</reference>
<evidence type="ECO:0000313" key="1">
    <source>
        <dbReference type="EMBL" id="GAA0472283.1"/>
    </source>
</evidence>